<dbReference type="AlphaFoldDB" id="A0AAP0FVF1"/>
<reference evidence="3 4" key="1">
    <citation type="journal article" date="2022" name="Nat. Plants">
        <title>Genomes of leafy and leafless Platanthera orchids illuminate the evolution of mycoheterotrophy.</title>
        <authorList>
            <person name="Li M.H."/>
            <person name="Liu K.W."/>
            <person name="Li Z."/>
            <person name="Lu H.C."/>
            <person name="Ye Q.L."/>
            <person name="Zhang D."/>
            <person name="Wang J.Y."/>
            <person name="Li Y.F."/>
            <person name="Zhong Z.M."/>
            <person name="Liu X."/>
            <person name="Yu X."/>
            <person name="Liu D.K."/>
            <person name="Tu X.D."/>
            <person name="Liu B."/>
            <person name="Hao Y."/>
            <person name="Liao X.Y."/>
            <person name="Jiang Y.T."/>
            <person name="Sun W.H."/>
            <person name="Chen J."/>
            <person name="Chen Y.Q."/>
            <person name="Ai Y."/>
            <person name="Zhai J.W."/>
            <person name="Wu S.S."/>
            <person name="Zhou Z."/>
            <person name="Hsiao Y.Y."/>
            <person name="Wu W.L."/>
            <person name="Chen Y.Y."/>
            <person name="Lin Y.F."/>
            <person name="Hsu J.L."/>
            <person name="Li C.Y."/>
            <person name="Wang Z.W."/>
            <person name="Zhao X."/>
            <person name="Zhong W.Y."/>
            <person name="Ma X.K."/>
            <person name="Ma L."/>
            <person name="Huang J."/>
            <person name="Chen G.Z."/>
            <person name="Huang M.Z."/>
            <person name="Huang L."/>
            <person name="Peng D.H."/>
            <person name="Luo Y.B."/>
            <person name="Zou S.Q."/>
            <person name="Chen S.P."/>
            <person name="Lan S."/>
            <person name="Tsai W.C."/>
            <person name="Van de Peer Y."/>
            <person name="Liu Z.J."/>
        </authorList>
    </citation>
    <scope>NUCLEOTIDE SEQUENCE [LARGE SCALE GENOMIC DNA]</scope>
    <source>
        <strain evidence="3">Lor287</strain>
    </source>
</reference>
<evidence type="ECO:0000313" key="3">
    <source>
        <dbReference type="EMBL" id="KAK8918226.1"/>
    </source>
</evidence>
<comment type="caution">
    <text evidence="3">The sequence shown here is derived from an EMBL/GenBank/DDBJ whole genome shotgun (WGS) entry which is preliminary data.</text>
</comment>
<evidence type="ECO:0000313" key="4">
    <source>
        <dbReference type="Proteomes" id="UP001418222"/>
    </source>
</evidence>
<protein>
    <submittedName>
        <fullName evidence="3">Cyclin-A3-1</fullName>
    </submittedName>
</protein>
<dbReference type="InterPro" id="IPR004367">
    <property type="entry name" value="Cyclin_C-dom"/>
</dbReference>
<feature type="region of interest" description="Disordered" evidence="1">
    <location>
        <begin position="63"/>
        <end position="102"/>
    </location>
</feature>
<dbReference type="EMBL" id="JBBWWQ010000019">
    <property type="protein sequence ID" value="KAK8918226.1"/>
    <property type="molecule type" value="Genomic_DNA"/>
</dbReference>
<name>A0AAP0FVF1_9ASPA</name>
<organism evidence="3 4">
    <name type="scientific">Platanthera zijinensis</name>
    <dbReference type="NCBI Taxonomy" id="2320716"/>
    <lineage>
        <taxon>Eukaryota</taxon>
        <taxon>Viridiplantae</taxon>
        <taxon>Streptophyta</taxon>
        <taxon>Embryophyta</taxon>
        <taxon>Tracheophyta</taxon>
        <taxon>Spermatophyta</taxon>
        <taxon>Magnoliopsida</taxon>
        <taxon>Liliopsida</taxon>
        <taxon>Asparagales</taxon>
        <taxon>Orchidaceae</taxon>
        <taxon>Orchidoideae</taxon>
        <taxon>Orchideae</taxon>
        <taxon>Orchidinae</taxon>
        <taxon>Platanthera</taxon>
    </lineage>
</organism>
<evidence type="ECO:0000259" key="2">
    <source>
        <dbReference type="Pfam" id="PF02984"/>
    </source>
</evidence>
<keyword evidence="4" id="KW-1185">Reference proteome</keyword>
<accession>A0AAP0FVF1</accession>
<dbReference type="InterPro" id="IPR036915">
    <property type="entry name" value="Cyclin-like_sf"/>
</dbReference>
<feature type="compositionally biased region" description="Basic residues" evidence="1">
    <location>
        <begin position="1"/>
        <end position="20"/>
    </location>
</feature>
<evidence type="ECO:0000256" key="1">
    <source>
        <dbReference type="SAM" id="MobiDB-lite"/>
    </source>
</evidence>
<gene>
    <name evidence="3" type="primary">CYCA3-1</name>
    <name evidence="3" type="ORF">KSP39_PZI022079</name>
</gene>
<feature type="region of interest" description="Disordered" evidence="1">
    <location>
        <begin position="1"/>
        <end position="35"/>
    </location>
</feature>
<dbReference type="Pfam" id="PF02984">
    <property type="entry name" value="Cyclin_C"/>
    <property type="match status" value="1"/>
</dbReference>
<dbReference type="Proteomes" id="UP001418222">
    <property type="component" value="Unassembled WGS sequence"/>
</dbReference>
<sequence length="317" mass="36106">MANRGGARRNFHSMGTRHHPQPQPPPMVRGRAQTSSTLGIKKLEILFKNGGLESFRLGCTAAVRRSPPPSRRPAQAPTTVRPEKDLAGGSAAGDGREPPRKNALRRQKLQLLGVSAMLIASRFMKAAHEDGESKKLRQCTGYKLSDLKECIHLIHDLQLNRRGSNLLAIREKYKQHRREGRARRPSSGRRRSFGGPFRERSSDPRRWERCGGFSTEQIFSMARKRGRKSLEPYLSVCSYPLHDVASRRAVIYYFTYCIQEPFQLYLARTFSLLFSLARLTYQFREMTGGSGEADGRGNDDWIKAPHRRDCLRRGERV</sequence>
<feature type="region of interest" description="Disordered" evidence="1">
    <location>
        <begin position="173"/>
        <end position="206"/>
    </location>
</feature>
<dbReference type="SUPFAM" id="SSF47954">
    <property type="entry name" value="Cyclin-like"/>
    <property type="match status" value="1"/>
</dbReference>
<feature type="compositionally biased region" description="Basic and acidic residues" evidence="1">
    <location>
        <begin position="197"/>
        <end position="206"/>
    </location>
</feature>
<feature type="compositionally biased region" description="Basic residues" evidence="1">
    <location>
        <begin position="173"/>
        <end position="192"/>
    </location>
</feature>
<proteinExistence type="predicted"/>
<feature type="domain" description="Cyclin C-terminal" evidence="2">
    <location>
        <begin position="115"/>
        <end position="182"/>
    </location>
</feature>
<dbReference type="Gene3D" id="1.10.472.10">
    <property type="entry name" value="Cyclin-like"/>
    <property type="match status" value="1"/>
</dbReference>